<evidence type="ECO:0000313" key="2">
    <source>
        <dbReference type="Proteomes" id="UP001144978"/>
    </source>
</evidence>
<evidence type="ECO:0000313" key="1">
    <source>
        <dbReference type="EMBL" id="KAJ2996609.1"/>
    </source>
</evidence>
<proteinExistence type="predicted"/>
<protein>
    <submittedName>
        <fullName evidence="1">Uncharacterized protein</fullName>
    </submittedName>
</protein>
<keyword evidence="2" id="KW-1185">Reference proteome</keyword>
<dbReference type="Proteomes" id="UP001144978">
    <property type="component" value="Unassembled WGS sequence"/>
</dbReference>
<reference evidence="1" key="1">
    <citation type="submission" date="2022-08" db="EMBL/GenBank/DDBJ databases">
        <title>Genome Sequence of Pycnoporus sanguineus.</title>
        <authorList>
            <person name="Buettner E."/>
        </authorList>
    </citation>
    <scope>NUCLEOTIDE SEQUENCE</scope>
    <source>
        <strain evidence="1">CG-C14</strain>
    </source>
</reference>
<organism evidence="1 2">
    <name type="scientific">Trametes sanguinea</name>
    <dbReference type="NCBI Taxonomy" id="158606"/>
    <lineage>
        <taxon>Eukaryota</taxon>
        <taxon>Fungi</taxon>
        <taxon>Dikarya</taxon>
        <taxon>Basidiomycota</taxon>
        <taxon>Agaricomycotina</taxon>
        <taxon>Agaricomycetes</taxon>
        <taxon>Polyporales</taxon>
        <taxon>Polyporaceae</taxon>
        <taxon>Trametes</taxon>
    </lineage>
</organism>
<comment type="caution">
    <text evidence="1">The sequence shown here is derived from an EMBL/GenBank/DDBJ whole genome shotgun (WGS) entry which is preliminary data.</text>
</comment>
<sequence>MAGQQPGIPRKASASSTGSGMYGGGASYQVWDPATQKLELQLTAEKTLRAQEKALMEARIRELEELARRERLDREQAVQYEREEKEKAVQREREEREREREYLQKSLDETKRDERERRETEVERERKFASMLEKLLAEREAALKERDLEVKQLRERVYALEHRAGDAPSGSR</sequence>
<dbReference type="EMBL" id="JANSHE010002046">
    <property type="protein sequence ID" value="KAJ2996609.1"/>
    <property type="molecule type" value="Genomic_DNA"/>
</dbReference>
<name>A0ACC1PPH0_9APHY</name>
<accession>A0ACC1PPH0</accession>
<gene>
    <name evidence="1" type="ORF">NUW54_g7220</name>
</gene>